<comment type="cofactor">
    <cofactor evidence="1">
        <name>Mg(2+)</name>
        <dbReference type="ChEBI" id="CHEBI:18420"/>
    </cofactor>
</comment>
<feature type="domain" description="Nudix hydrolase" evidence="7">
    <location>
        <begin position="70"/>
        <end position="202"/>
    </location>
</feature>
<evidence type="ECO:0000313" key="9">
    <source>
        <dbReference type="Proteomes" id="UP000198923"/>
    </source>
</evidence>
<evidence type="ECO:0000256" key="4">
    <source>
        <dbReference type="ARBA" id="ARBA00022842"/>
    </source>
</evidence>
<organism evidence="8 9">
    <name type="scientific">Sinosporangium album</name>
    <dbReference type="NCBI Taxonomy" id="504805"/>
    <lineage>
        <taxon>Bacteria</taxon>
        <taxon>Bacillati</taxon>
        <taxon>Actinomycetota</taxon>
        <taxon>Actinomycetes</taxon>
        <taxon>Streptosporangiales</taxon>
        <taxon>Streptosporangiaceae</taxon>
        <taxon>Sinosporangium</taxon>
    </lineage>
</organism>
<dbReference type="InterPro" id="IPR015797">
    <property type="entry name" value="NUDIX_hydrolase-like_dom_sf"/>
</dbReference>
<dbReference type="CDD" id="cd18876">
    <property type="entry name" value="NUDIX_Hydrolase"/>
    <property type="match status" value="1"/>
</dbReference>
<accession>A0A1G7VTH4</accession>
<dbReference type="GO" id="GO:0016787">
    <property type="term" value="F:hydrolase activity"/>
    <property type="evidence" value="ECO:0007669"/>
    <property type="project" value="UniProtKB-KW"/>
</dbReference>
<sequence length="217" mass="23707">MSITLAYIKPQARGAVQAALPVLSGRRVRFASGTHARPVPDVDKKREGRGSVNGVREFLLDPSDWYATLPTFYASACVLFTDVDDRVLLVKPNYRPLWSVPGGVIEAGETPHEAAAREVEEEIGLSLPVGGLLVVDWAPATEPRPRAMINFTFDGGVLPDPGAIRLQREELDDMGFFTWEEAASRLPSNASGRIPAARRAREDGRTVYLPKDQRVGG</sequence>
<gene>
    <name evidence="8" type="ORF">SAMN05421505_10641</name>
</gene>
<dbReference type="Pfam" id="PF00293">
    <property type="entry name" value="NUDIX"/>
    <property type="match status" value="1"/>
</dbReference>
<dbReference type="InterPro" id="IPR000086">
    <property type="entry name" value="NUDIX_hydrolase_dom"/>
</dbReference>
<evidence type="ECO:0000256" key="2">
    <source>
        <dbReference type="ARBA" id="ARBA00005582"/>
    </source>
</evidence>
<dbReference type="EMBL" id="FNCN01000006">
    <property type="protein sequence ID" value="SDG63112.1"/>
    <property type="molecule type" value="Genomic_DNA"/>
</dbReference>
<dbReference type="Gene3D" id="3.90.79.10">
    <property type="entry name" value="Nucleoside Triphosphate Pyrophosphohydrolase"/>
    <property type="match status" value="1"/>
</dbReference>
<dbReference type="Proteomes" id="UP000198923">
    <property type="component" value="Unassembled WGS sequence"/>
</dbReference>
<keyword evidence="9" id="KW-1185">Reference proteome</keyword>
<evidence type="ECO:0000256" key="5">
    <source>
        <dbReference type="RuleBase" id="RU003476"/>
    </source>
</evidence>
<dbReference type="PANTHER" id="PTHR43046">
    <property type="entry name" value="GDP-MANNOSE MANNOSYL HYDROLASE"/>
    <property type="match status" value="1"/>
</dbReference>
<feature type="compositionally biased region" description="Basic and acidic residues" evidence="6">
    <location>
        <begin position="199"/>
        <end position="217"/>
    </location>
</feature>
<protein>
    <submittedName>
        <fullName evidence="8">ADP-ribose pyrophosphatase YjhB, NUDIX family</fullName>
    </submittedName>
</protein>
<keyword evidence="4" id="KW-0460">Magnesium</keyword>
<evidence type="ECO:0000256" key="3">
    <source>
        <dbReference type="ARBA" id="ARBA00022801"/>
    </source>
</evidence>
<dbReference type="SUPFAM" id="SSF55811">
    <property type="entry name" value="Nudix"/>
    <property type="match status" value="1"/>
</dbReference>
<evidence type="ECO:0000256" key="6">
    <source>
        <dbReference type="SAM" id="MobiDB-lite"/>
    </source>
</evidence>
<evidence type="ECO:0000259" key="7">
    <source>
        <dbReference type="PROSITE" id="PS51462"/>
    </source>
</evidence>
<name>A0A1G7VTH4_9ACTN</name>
<feature type="region of interest" description="Disordered" evidence="6">
    <location>
        <begin position="190"/>
        <end position="217"/>
    </location>
</feature>
<dbReference type="InterPro" id="IPR020084">
    <property type="entry name" value="NUDIX_hydrolase_CS"/>
</dbReference>
<keyword evidence="3 5" id="KW-0378">Hydrolase</keyword>
<dbReference type="AlphaFoldDB" id="A0A1G7VTH4"/>
<dbReference type="PANTHER" id="PTHR43046:SF12">
    <property type="entry name" value="GDP-MANNOSE MANNOSYL HYDROLASE"/>
    <property type="match status" value="1"/>
</dbReference>
<evidence type="ECO:0000256" key="1">
    <source>
        <dbReference type="ARBA" id="ARBA00001946"/>
    </source>
</evidence>
<reference evidence="8 9" key="1">
    <citation type="submission" date="2016-10" db="EMBL/GenBank/DDBJ databases">
        <authorList>
            <person name="de Groot N.N."/>
        </authorList>
    </citation>
    <scope>NUCLEOTIDE SEQUENCE [LARGE SCALE GENOMIC DNA]</scope>
    <source>
        <strain evidence="8 9">CPCC 201354</strain>
    </source>
</reference>
<dbReference type="OrthoDB" id="4247482at2"/>
<comment type="similarity">
    <text evidence="2 5">Belongs to the Nudix hydrolase family.</text>
</comment>
<dbReference type="PRINTS" id="PR00502">
    <property type="entry name" value="NUDIXFAMILY"/>
</dbReference>
<dbReference type="PROSITE" id="PS51462">
    <property type="entry name" value="NUDIX"/>
    <property type="match status" value="1"/>
</dbReference>
<evidence type="ECO:0000313" key="8">
    <source>
        <dbReference type="EMBL" id="SDG63112.1"/>
    </source>
</evidence>
<dbReference type="STRING" id="504805.SAMN05421505_10641"/>
<dbReference type="InterPro" id="IPR020476">
    <property type="entry name" value="Nudix_hydrolase"/>
</dbReference>
<dbReference type="PROSITE" id="PS00893">
    <property type="entry name" value="NUDIX_BOX"/>
    <property type="match status" value="1"/>
</dbReference>
<proteinExistence type="inferred from homology"/>